<proteinExistence type="predicted"/>
<evidence type="ECO:0000313" key="2">
    <source>
        <dbReference type="EMBL" id="KAK5623117.1"/>
    </source>
</evidence>
<feature type="region of interest" description="Disordered" evidence="1">
    <location>
        <begin position="1"/>
        <end position="29"/>
    </location>
</feature>
<organism evidence="2 3">
    <name type="scientific">Crenichthys baileyi</name>
    <name type="common">White River springfish</name>
    <dbReference type="NCBI Taxonomy" id="28760"/>
    <lineage>
        <taxon>Eukaryota</taxon>
        <taxon>Metazoa</taxon>
        <taxon>Chordata</taxon>
        <taxon>Craniata</taxon>
        <taxon>Vertebrata</taxon>
        <taxon>Euteleostomi</taxon>
        <taxon>Actinopterygii</taxon>
        <taxon>Neopterygii</taxon>
        <taxon>Teleostei</taxon>
        <taxon>Neoteleostei</taxon>
        <taxon>Acanthomorphata</taxon>
        <taxon>Ovalentaria</taxon>
        <taxon>Atherinomorphae</taxon>
        <taxon>Cyprinodontiformes</taxon>
        <taxon>Goodeidae</taxon>
        <taxon>Crenichthys</taxon>
    </lineage>
</organism>
<comment type="caution">
    <text evidence="2">The sequence shown here is derived from an EMBL/GenBank/DDBJ whole genome shotgun (WGS) entry which is preliminary data.</text>
</comment>
<evidence type="ECO:0000313" key="3">
    <source>
        <dbReference type="Proteomes" id="UP001311232"/>
    </source>
</evidence>
<accession>A0AAV9SRE1</accession>
<evidence type="ECO:0000256" key="1">
    <source>
        <dbReference type="SAM" id="MobiDB-lite"/>
    </source>
</evidence>
<feature type="region of interest" description="Disordered" evidence="1">
    <location>
        <begin position="141"/>
        <end position="161"/>
    </location>
</feature>
<protein>
    <submittedName>
        <fullName evidence="2">Uncharacterized protein</fullName>
    </submittedName>
</protein>
<sequence>MVGVGPKEKTLLESSCQGGIQSRQGKLNLRRSRELQKERVKTDQADKALKLLHWTQQQGGEIRARYGEDIEIQPSALLLEEMEETFRGSRLVLAPLGYGPRQNYSSSHSPFPTSVPACEQTSTDRAEVSCRSATASFLCSKHHRRQPTAAAEPSTPALTTELSTSALAAELSTSA</sequence>
<feature type="compositionally biased region" description="Polar residues" evidence="1">
    <location>
        <begin position="12"/>
        <end position="25"/>
    </location>
</feature>
<keyword evidence="3" id="KW-1185">Reference proteome</keyword>
<reference evidence="2 3" key="1">
    <citation type="submission" date="2021-06" db="EMBL/GenBank/DDBJ databases">
        <authorList>
            <person name="Palmer J.M."/>
        </authorList>
    </citation>
    <scope>NUCLEOTIDE SEQUENCE [LARGE SCALE GENOMIC DNA]</scope>
    <source>
        <strain evidence="2 3">MEX-2019</strain>
        <tissue evidence="2">Muscle</tissue>
    </source>
</reference>
<gene>
    <name evidence="2" type="ORF">CRENBAI_019565</name>
</gene>
<dbReference type="Proteomes" id="UP001311232">
    <property type="component" value="Unassembled WGS sequence"/>
</dbReference>
<feature type="compositionally biased region" description="Basic and acidic residues" evidence="1">
    <location>
        <begin position="1"/>
        <end position="11"/>
    </location>
</feature>
<dbReference type="EMBL" id="JAHHUM010000050">
    <property type="protein sequence ID" value="KAK5623117.1"/>
    <property type="molecule type" value="Genomic_DNA"/>
</dbReference>
<dbReference type="AlphaFoldDB" id="A0AAV9SRE1"/>
<name>A0AAV9SRE1_9TELE</name>